<dbReference type="GO" id="GO:0016020">
    <property type="term" value="C:membrane"/>
    <property type="evidence" value="ECO:0007669"/>
    <property type="project" value="UniProtKB-SubCell"/>
</dbReference>
<keyword evidence="11" id="KW-1185">Reference proteome</keyword>
<dbReference type="FunFam" id="1.20.1250.20:FF:000028">
    <property type="entry name" value="Sugar phosphate exchanger 3 isoform 1"/>
    <property type="match status" value="1"/>
</dbReference>
<evidence type="ECO:0000256" key="1">
    <source>
        <dbReference type="ARBA" id="ARBA00004141"/>
    </source>
</evidence>
<keyword evidence="3" id="KW-0813">Transport</keyword>
<accession>A0A8K0PCS1</accession>
<evidence type="ECO:0000256" key="6">
    <source>
        <dbReference type="ARBA" id="ARBA00022989"/>
    </source>
</evidence>
<dbReference type="PROSITE" id="PS50850">
    <property type="entry name" value="MFS"/>
    <property type="match status" value="1"/>
</dbReference>
<dbReference type="Proteomes" id="UP000792457">
    <property type="component" value="Unassembled WGS sequence"/>
</dbReference>
<feature type="transmembrane region" description="Helical" evidence="8">
    <location>
        <begin position="26"/>
        <end position="45"/>
    </location>
</feature>
<evidence type="ECO:0000256" key="3">
    <source>
        <dbReference type="ARBA" id="ARBA00022448"/>
    </source>
</evidence>
<evidence type="ECO:0000256" key="4">
    <source>
        <dbReference type="ARBA" id="ARBA00022597"/>
    </source>
</evidence>
<keyword evidence="6 8" id="KW-1133">Transmembrane helix</keyword>
<evidence type="ECO:0000256" key="7">
    <source>
        <dbReference type="ARBA" id="ARBA00023136"/>
    </source>
</evidence>
<feature type="transmembrane region" description="Helical" evidence="8">
    <location>
        <begin position="148"/>
        <end position="171"/>
    </location>
</feature>
<feature type="transmembrane region" description="Helical" evidence="8">
    <location>
        <begin position="183"/>
        <end position="207"/>
    </location>
</feature>
<dbReference type="Gene3D" id="1.20.1250.20">
    <property type="entry name" value="MFS general substrate transporter like domains"/>
    <property type="match status" value="1"/>
</dbReference>
<proteinExistence type="inferred from homology"/>
<name>A0A8K0PCS1_LADFU</name>
<feature type="transmembrane region" description="Helical" evidence="8">
    <location>
        <begin position="120"/>
        <end position="142"/>
    </location>
</feature>
<dbReference type="SUPFAM" id="SSF103473">
    <property type="entry name" value="MFS general substrate transporter"/>
    <property type="match status" value="1"/>
</dbReference>
<evidence type="ECO:0000313" key="10">
    <source>
        <dbReference type="EMBL" id="KAG8238699.1"/>
    </source>
</evidence>
<organism evidence="10 11">
    <name type="scientific">Ladona fulva</name>
    <name type="common">Scarce chaser dragonfly</name>
    <name type="synonym">Libellula fulva</name>
    <dbReference type="NCBI Taxonomy" id="123851"/>
    <lineage>
        <taxon>Eukaryota</taxon>
        <taxon>Metazoa</taxon>
        <taxon>Ecdysozoa</taxon>
        <taxon>Arthropoda</taxon>
        <taxon>Hexapoda</taxon>
        <taxon>Insecta</taxon>
        <taxon>Pterygota</taxon>
        <taxon>Palaeoptera</taxon>
        <taxon>Odonata</taxon>
        <taxon>Epiprocta</taxon>
        <taxon>Anisoptera</taxon>
        <taxon>Libelluloidea</taxon>
        <taxon>Libellulidae</taxon>
        <taxon>Ladona</taxon>
    </lineage>
</organism>
<gene>
    <name evidence="10" type="ORF">J437_LFUL018389</name>
</gene>
<keyword evidence="5 8" id="KW-0812">Transmembrane</keyword>
<keyword evidence="4" id="KW-0762">Sugar transport</keyword>
<dbReference type="InterPro" id="IPR011701">
    <property type="entry name" value="MFS"/>
</dbReference>
<comment type="similarity">
    <text evidence="2">Belongs to the major facilitator superfamily. Organophosphate:Pi antiporter (OPA) (TC 2.A.1.4) family.</text>
</comment>
<reference evidence="10" key="2">
    <citation type="submission" date="2017-10" db="EMBL/GenBank/DDBJ databases">
        <title>Ladona fulva Genome sequencing and assembly.</title>
        <authorList>
            <person name="Murali S."/>
            <person name="Richards S."/>
            <person name="Bandaranaike D."/>
            <person name="Bellair M."/>
            <person name="Blankenburg K."/>
            <person name="Chao H."/>
            <person name="Dinh H."/>
            <person name="Doddapaneni H."/>
            <person name="Dugan-Rocha S."/>
            <person name="Elkadiri S."/>
            <person name="Gnanaolivu R."/>
            <person name="Hernandez B."/>
            <person name="Skinner E."/>
            <person name="Javaid M."/>
            <person name="Lee S."/>
            <person name="Li M."/>
            <person name="Ming W."/>
            <person name="Munidasa M."/>
            <person name="Muniz J."/>
            <person name="Nguyen L."/>
            <person name="Hughes D."/>
            <person name="Osuji N."/>
            <person name="Pu L.-L."/>
            <person name="Puazo M."/>
            <person name="Qu C."/>
            <person name="Quiroz J."/>
            <person name="Raj R."/>
            <person name="Weissenberger G."/>
            <person name="Xin Y."/>
            <person name="Zou X."/>
            <person name="Han Y."/>
            <person name="Worley K."/>
            <person name="Muzny D."/>
            <person name="Gibbs R."/>
        </authorList>
    </citation>
    <scope>NUCLEOTIDE SEQUENCE</scope>
    <source>
        <strain evidence="10">Sampled in the wild</strain>
    </source>
</reference>
<dbReference type="PANTHER" id="PTHR43184:SF12">
    <property type="entry name" value="SUGAR PHOSPHATE EXCHANGER 3"/>
    <property type="match status" value="1"/>
</dbReference>
<evidence type="ECO:0000313" key="11">
    <source>
        <dbReference type="Proteomes" id="UP000792457"/>
    </source>
</evidence>
<dbReference type="Pfam" id="PF07690">
    <property type="entry name" value="MFS_1"/>
    <property type="match status" value="1"/>
</dbReference>
<evidence type="ECO:0000256" key="2">
    <source>
        <dbReference type="ARBA" id="ARBA00009598"/>
    </source>
</evidence>
<dbReference type="EMBL" id="KZ309419">
    <property type="protein sequence ID" value="KAG8238699.1"/>
    <property type="molecule type" value="Genomic_DNA"/>
</dbReference>
<dbReference type="PANTHER" id="PTHR43184">
    <property type="entry name" value="MAJOR FACILITATOR SUPERFAMILY TRANSPORTER 16, ISOFORM B"/>
    <property type="match status" value="1"/>
</dbReference>
<evidence type="ECO:0000256" key="8">
    <source>
        <dbReference type="SAM" id="Phobius"/>
    </source>
</evidence>
<feature type="transmembrane region" description="Helical" evidence="8">
    <location>
        <begin position="213"/>
        <end position="234"/>
    </location>
</feature>
<dbReference type="InterPro" id="IPR036259">
    <property type="entry name" value="MFS_trans_sf"/>
</dbReference>
<protein>
    <recommendedName>
        <fullName evidence="9">Major facilitator superfamily (MFS) profile domain-containing protein</fullName>
    </recommendedName>
</protein>
<dbReference type="AlphaFoldDB" id="A0A8K0PCS1"/>
<evidence type="ECO:0000256" key="5">
    <source>
        <dbReference type="ARBA" id="ARBA00022692"/>
    </source>
</evidence>
<keyword evidence="7 8" id="KW-0472">Membrane</keyword>
<dbReference type="OrthoDB" id="3639251at2759"/>
<feature type="domain" description="Major facilitator superfamily (MFS) profile" evidence="9">
    <location>
        <begin position="35"/>
        <end position="255"/>
    </location>
</feature>
<evidence type="ECO:0000259" key="9">
    <source>
        <dbReference type="PROSITE" id="PS50850"/>
    </source>
</evidence>
<reference evidence="10" key="1">
    <citation type="submission" date="2013-04" db="EMBL/GenBank/DDBJ databases">
        <authorList>
            <person name="Qu J."/>
            <person name="Murali S.C."/>
            <person name="Bandaranaike D."/>
            <person name="Bellair M."/>
            <person name="Blankenburg K."/>
            <person name="Chao H."/>
            <person name="Dinh H."/>
            <person name="Doddapaneni H."/>
            <person name="Downs B."/>
            <person name="Dugan-Rocha S."/>
            <person name="Elkadiri S."/>
            <person name="Gnanaolivu R.D."/>
            <person name="Hernandez B."/>
            <person name="Javaid M."/>
            <person name="Jayaseelan J.C."/>
            <person name="Lee S."/>
            <person name="Li M."/>
            <person name="Ming W."/>
            <person name="Munidasa M."/>
            <person name="Muniz J."/>
            <person name="Nguyen L."/>
            <person name="Ongeri F."/>
            <person name="Osuji N."/>
            <person name="Pu L.-L."/>
            <person name="Puazo M."/>
            <person name="Qu C."/>
            <person name="Quiroz J."/>
            <person name="Raj R."/>
            <person name="Weissenberger G."/>
            <person name="Xin Y."/>
            <person name="Zou X."/>
            <person name="Han Y."/>
            <person name="Richards S."/>
            <person name="Worley K."/>
            <person name="Muzny D."/>
            <person name="Gibbs R."/>
        </authorList>
    </citation>
    <scope>NUCLEOTIDE SEQUENCE</scope>
    <source>
        <strain evidence="10">Sampled in the wild</strain>
    </source>
</reference>
<feature type="transmembrane region" description="Helical" evidence="8">
    <location>
        <begin position="89"/>
        <end position="113"/>
    </location>
</feature>
<comment type="caution">
    <text evidence="10">The sequence shown here is derived from an EMBL/GenBank/DDBJ whole genome shotgun (WGS) entry which is preliminary data.</text>
</comment>
<dbReference type="InterPro" id="IPR020846">
    <property type="entry name" value="MFS_dom"/>
</dbReference>
<sequence>MDNPPGIWVVRKVGNKCCDARINRTSWYRASVFILTYLAYTGYHLSRKPISVVKNVLYQNCSGLIPPEGVGNNSNWCCWKPFDDVDAPALLASLDSAFLFCYAGAMFVSGFIAERVNLRYFLALGMIFSGIASYLLGLTHSFNMHNLWFFIIAQAIGGIAQTTGWPGVVTCMGNWFGKGKRGLIMGVWNSHTSIGNILGSLIAGAYVEYNWGLSFYVPAIIMGSIGFLLFLFLIPDPTDIGCESPNYPAQTVVNI</sequence>
<comment type="subcellular location">
    <subcellularLocation>
        <location evidence="1">Membrane</location>
        <topology evidence="1">Multi-pass membrane protein</topology>
    </subcellularLocation>
</comment>
<dbReference type="GO" id="GO:0022857">
    <property type="term" value="F:transmembrane transporter activity"/>
    <property type="evidence" value="ECO:0007669"/>
    <property type="project" value="InterPro"/>
</dbReference>